<evidence type="ECO:0000256" key="7">
    <source>
        <dbReference type="ARBA" id="ARBA00022843"/>
    </source>
</evidence>
<evidence type="ECO:0000256" key="3">
    <source>
        <dbReference type="ARBA" id="ARBA00022723"/>
    </source>
</evidence>
<dbReference type="Pfam" id="PF25491">
    <property type="entry name" value="CCHC_BCL-11A"/>
    <property type="match status" value="1"/>
</dbReference>
<evidence type="ECO:0000256" key="1">
    <source>
        <dbReference type="ARBA" id="ARBA00004123"/>
    </source>
</evidence>
<keyword evidence="3" id="KW-0479">Metal-binding</keyword>
<keyword evidence="6" id="KW-0862">Zinc</keyword>
<reference evidence="15" key="1">
    <citation type="submission" date="2011-12" db="EMBL/GenBank/DDBJ databases">
        <title>The Draft Genome of Lepisosteus oculatus.</title>
        <authorList>
            <consortium name="The Broad Institute Genome Assembly &amp; Analysis Group"/>
            <consortium name="Computational R&amp;D Group"/>
            <consortium name="and Sequencing Platform"/>
            <person name="Di Palma F."/>
            <person name="Alfoldi J."/>
            <person name="Johnson J."/>
            <person name="Berlin A."/>
            <person name="Gnerre S."/>
            <person name="Jaffe D."/>
            <person name="MacCallum I."/>
            <person name="Young S."/>
            <person name="Walker B.J."/>
            <person name="Lander E.S."/>
            <person name="Lindblad-Toh K."/>
        </authorList>
    </citation>
    <scope>NUCLEOTIDE SEQUENCE [LARGE SCALE GENOMIC DNA]</scope>
</reference>
<evidence type="ECO:0000313" key="15">
    <source>
        <dbReference type="Proteomes" id="UP000018468"/>
    </source>
</evidence>
<keyword evidence="8" id="KW-0805">Transcription regulation</keyword>
<proteinExistence type="predicted"/>
<evidence type="ECO:0000256" key="2">
    <source>
        <dbReference type="ARBA" id="ARBA00022499"/>
    </source>
</evidence>
<name>W5NBL5_LEPOC</name>
<keyword evidence="5 11" id="KW-0863">Zinc-finger</keyword>
<dbReference type="PROSITE" id="PS00028">
    <property type="entry name" value="ZINC_FINGER_C2H2_1"/>
    <property type="match status" value="1"/>
</dbReference>
<dbReference type="Ensembl" id="ENSLOCT00000018056.1">
    <property type="protein sequence ID" value="ENSLOCP00000018024.1"/>
    <property type="gene ID" value="ENSLOCG00000014646.1"/>
</dbReference>
<feature type="domain" description="C2H2-type" evidence="13">
    <location>
        <begin position="140"/>
        <end position="163"/>
    </location>
</feature>
<evidence type="ECO:0000256" key="11">
    <source>
        <dbReference type="PROSITE-ProRule" id="PRU00042"/>
    </source>
</evidence>
<dbReference type="InParanoid" id="W5NBL5"/>
<dbReference type="Proteomes" id="UP000018468">
    <property type="component" value="Linkage group LG2"/>
</dbReference>
<evidence type="ECO:0000256" key="6">
    <source>
        <dbReference type="ARBA" id="ARBA00022833"/>
    </source>
</evidence>
<reference evidence="14" key="2">
    <citation type="submission" date="2025-08" db="UniProtKB">
        <authorList>
            <consortium name="Ensembl"/>
        </authorList>
    </citation>
    <scope>IDENTIFICATION</scope>
</reference>
<dbReference type="AlphaFoldDB" id="W5NBL5"/>
<reference evidence="14" key="3">
    <citation type="submission" date="2025-09" db="UniProtKB">
        <authorList>
            <consortium name="Ensembl"/>
        </authorList>
    </citation>
    <scope>IDENTIFICATION</scope>
</reference>
<evidence type="ECO:0000256" key="4">
    <source>
        <dbReference type="ARBA" id="ARBA00022737"/>
    </source>
</evidence>
<evidence type="ECO:0000256" key="5">
    <source>
        <dbReference type="ARBA" id="ARBA00022771"/>
    </source>
</evidence>
<dbReference type="Bgee" id="ENSLOCG00000014646">
    <property type="expression patterns" value="Expressed in zone of skin and 12 other cell types or tissues"/>
</dbReference>
<keyword evidence="7" id="KW-0832">Ubl conjugation</keyword>
<evidence type="ECO:0000256" key="9">
    <source>
        <dbReference type="ARBA" id="ARBA00023163"/>
    </source>
</evidence>
<evidence type="ECO:0000256" key="8">
    <source>
        <dbReference type="ARBA" id="ARBA00023015"/>
    </source>
</evidence>
<keyword evidence="2" id="KW-1017">Isopeptide bond</keyword>
<dbReference type="InterPro" id="IPR013087">
    <property type="entry name" value="Znf_C2H2_type"/>
</dbReference>
<dbReference type="EMBL" id="AHAT01023772">
    <property type="status" value="NOT_ANNOTATED_CDS"/>
    <property type="molecule type" value="Genomic_DNA"/>
</dbReference>
<sequence length="182" mass="19793">MSRRKLGSRPQHLSTFQDEPEPGDVADSVSEKAAGLDVGDRDLLTCGQCRSTFPLAHILLFIQHKRGRCGGGACLGEEELQAHGPPSPPRRTLMRAPYLANGVLEAVPLDLFGGGIYRQANGPMVKQEALGLDPEEPPCYTCHSCKELFTSAWCLLQHAQHTHGLSIYLEPPPDPRGSPFSL</sequence>
<evidence type="ECO:0000256" key="12">
    <source>
        <dbReference type="SAM" id="MobiDB-lite"/>
    </source>
</evidence>
<feature type="region of interest" description="Disordered" evidence="12">
    <location>
        <begin position="1"/>
        <end position="29"/>
    </location>
</feature>
<dbReference type="InterPro" id="IPR057448">
    <property type="entry name" value="BCL-11A_Znf_CCHC"/>
</dbReference>
<keyword evidence="15" id="KW-1185">Reference proteome</keyword>
<dbReference type="GO" id="GO:0008270">
    <property type="term" value="F:zinc ion binding"/>
    <property type="evidence" value="ECO:0007669"/>
    <property type="project" value="UniProtKB-KW"/>
</dbReference>
<dbReference type="STRING" id="7918.ENSLOCP00000018024"/>
<dbReference type="eggNOG" id="KOG1721">
    <property type="taxonomic scope" value="Eukaryota"/>
</dbReference>
<evidence type="ECO:0000259" key="13">
    <source>
        <dbReference type="PROSITE" id="PS50157"/>
    </source>
</evidence>
<dbReference type="InterPro" id="IPR051497">
    <property type="entry name" value="Dev/Hematopoietic_TF"/>
</dbReference>
<keyword evidence="10" id="KW-0539">Nucleus</keyword>
<dbReference type="PANTHER" id="PTHR45993:SF8">
    <property type="entry name" value="ZINC FINGER PROTEIN 296"/>
    <property type="match status" value="1"/>
</dbReference>
<dbReference type="GO" id="GO:0005634">
    <property type="term" value="C:nucleus"/>
    <property type="evidence" value="ECO:0007669"/>
    <property type="project" value="UniProtKB-SubCell"/>
</dbReference>
<dbReference type="PROSITE" id="PS50157">
    <property type="entry name" value="ZINC_FINGER_C2H2_2"/>
    <property type="match status" value="1"/>
</dbReference>
<evidence type="ECO:0000256" key="10">
    <source>
        <dbReference type="ARBA" id="ARBA00023242"/>
    </source>
</evidence>
<accession>W5NBL5</accession>
<protein>
    <recommendedName>
        <fullName evidence="13">C2H2-type domain-containing protein</fullName>
    </recommendedName>
</protein>
<evidence type="ECO:0000313" key="14">
    <source>
        <dbReference type="Ensembl" id="ENSLOCP00000018024.1"/>
    </source>
</evidence>
<comment type="subcellular location">
    <subcellularLocation>
        <location evidence="1">Nucleus</location>
    </subcellularLocation>
</comment>
<dbReference type="GeneTree" id="ENSGT00940000156983"/>
<dbReference type="OMA" id="RVICHMP"/>
<dbReference type="PANTHER" id="PTHR45993">
    <property type="entry name" value="B-CELL LYMPHOMA/LEUKEMIA 11"/>
    <property type="match status" value="1"/>
</dbReference>
<dbReference type="EMBL" id="AHAT01023771">
    <property type="status" value="NOT_ANNOTATED_CDS"/>
    <property type="molecule type" value="Genomic_DNA"/>
</dbReference>
<organism evidence="14 15">
    <name type="scientific">Lepisosteus oculatus</name>
    <name type="common">Spotted gar</name>
    <dbReference type="NCBI Taxonomy" id="7918"/>
    <lineage>
        <taxon>Eukaryota</taxon>
        <taxon>Metazoa</taxon>
        <taxon>Chordata</taxon>
        <taxon>Craniata</taxon>
        <taxon>Vertebrata</taxon>
        <taxon>Euteleostomi</taxon>
        <taxon>Actinopterygii</taxon>
        <taxon>Neopterygii</taxon>
        <taxon>Holostei</taxon>
        <taxon>Semionotiformes</taxon>
        <taxon>Lepisosteidae</taxon>
        <taxon>Lepisosteus</taxon>
    </lineage>
</organism>
<keyword evidence="9" id="KW-0804">Transcription</keyword>
<dbReference type="EMBL" id="AHAT01023773">
    <property type="status" value="NOT_ANNOTATED_CDS"/>
    <property type="molecule type" value="Genomic_DNA"/>
</dbReference>
<keyword evidence="4" id="KW-0677">Repeat</keyword>
<dbReference type="HOGENOM" id="CLU_1237453_0_0_1"/>